<dbReference type="SUPFAM" id="SSF53474">
    <property type="entry name" value="alpha/beta-Hydrolases"/>
    <property type="match status" value="1"/>
</dbReference>
<proteinExistence type="predicted"/>
<comment type="caution">
    <text evidence="1">The sequence shown here is derived from an EMBL/GenBank/DDBJ whole genome shotgun (WGS) entry which is preliminary data.</text>
</comment>
<dbReference type="AlphaFoldDB" id="A0A2W6MUK1"/>
<dbReference type="InterPro" id="IPR029058">
    <property type="entry name" value="AB_hydrolase_fold"/>
</dbReference>
<accession>A0A2W6MUK1</accession>
<gene>
    <name evidence="1" type="ORF">B6S12_08065</name>
</gene>
<dbReference type="OrthoDB" id="37047at2"/>
<dbReference type="Pfam" id="PF04301">
    <property type="entry name" value="BioG"/>
    <property type="match status" value="1"/>
</dbReference>
<dbReference type="RefSeq" id="WP_111230297.1">
    <property type="nucleotide sequence ID" value="NZ_NBIU01000026.1"/>
</dbReference>
<dbReference type="Gene3D" id="3.40.50.1820">
    <property type="entry name" value="alpha/beta hydrolase"/>
    <property type="match status" value="1"/>
</dbReference>
<keyword evidence="2" id="KW-1185">Reference proteome</keyword>
<dbReference type="InterPro" id="IPR007398">
    <property type="entry name" value="BioG"/>
</dbReference>
<evidence type="ECO:0000313" key="1">
    <source>
        <dbReference type="EMBL" id="PZT47631.1"/>
    </source>
</evidence>
<evidence type="ECO:0000313" key="2">
    <source>
        <dbReference type="Proteomes" id="UP000249746"/>
    </source>
</evidence>
<organism evidence="1 2">
    <name type="scientific">Helicobacter valdiviensis</name>
    <dbReference type="NCBI Taxonomy" id="1458358"/>
    <lineage>
        <taxon>Bacteria</taxon>
        <taxon>Pseudomonadati</taxon>
        <taxon>Campylobacterota</taxon>
        <taxon>Epsilonproteobacteria</taxon>
        <taxon>Campylobacterales</taxon>
        <taxon>Helicobacteraceae</taxon>
        <taxon>Helicobacter</taxon>
    </lineage>
</organism>
<sequence>MKIYDNIKDNKEIFLLFGGFASHPSHFEDFFGEKNFVLVYDYTSLDFDEIFLKLNTLLKEKKEIILLAFSMGIWVANKFLILNKNLSFKISKIISINGTPYGINNSFGIPYKIFSFTAKNFQLSSFKKSLFGNSLKKAKNFQFAEEDLLKKELENLLENYSLECEIYAFWDSAIVSKNDLIFPPKAQISFWENYANQITKNPNFKISFLEASHFTFFDRKLLCEIF</sequence>
<dbReference type="Proteomes" id="UP000249746">
    <property type="component" value="Unassembled WGS sequence"/>
</dbReference>
<name>A0A2W6MUK1_9HELI</name>
<dbReference type="EMBL" id="NBIU01000026">
    <property type="protein sequence ID" value="PZT47631.1"/>
    <property type="molecule type" value="Genomic_DNA"/>
</dbReference>
<evidence type="ECO:0008006" key="3">
    <source>
        <dbReference type="Google" id="ProtNLM"/>
    </source>
</evidence>
<reference evidence="1 2" key="1">
    <citation type="submission" date="2017-03" db="EMBL/GenBank/DDBJ databases">
        <title>Genomic and clinical evidence uncovers the enterohepatic species Helicobacter valdiviensis as a potential human intestinal pathogen.</title>
        <authorList>
            <person name="Fresia P."/>
            <person name="Jara R."/>
            <person name="Sierra R."/>
            <person name="Ferres I."/>
            <person name="Greif G."/>
            <person name="Iraola G."/>
            <person name="Collado L."/>
        </authorList>
    </citation>
    <scope>NUCLEOTIDE SEQUENCE [LARGE SCALE GENOMIC DNA]</scope>
    <source>
        <strain evidence="1 2">WBE14</strain>
    </source>
</reference>
<protein>
    <recommendedName>
        <fullName evidence="3">DUF452 domain-containing protein</fullName>
    </recommendedName>
</protein>